<dbReference type="InterPro" id="IPR008962">
    <property type="entry name" value="PapD-like_sf"/>
</dbReference>
<evidence type="ECO:0000259" key="11">
    <source>
        <dbReference type="Pfam" id="PF24816"/>
    </source>
</evidence>
<name>A0A7K8I181_9CORV</name>
<dbReference type="Pfam" id="PF24816">
    <property type="entry name" value="Ig_CFAP65__9th"/>
    <property type="match status" value="1"/>
</dbReference>
<dbReference type="PANTHER" id="PTHR46127">
    <property type="entry name" value="CILIA- AND FLAGELLA-ASSOCIATED PROTEIN 65"/>
    <property type="match status" value="1"/>
</dbReference>
<sequence>KVSSREAKKKKKVIFWGIEVPETLSWHGWELGKEIIRHLTLKNVHGKAQKLSYRAPSTPFFFTVFPQPITLNPGMSITLPIVFRPSEKRDYEDSIFFMKAEGEFSVALRAMLPRFGLSIPAAVQLPICAVHSVTETTFPVCNVGDLVCVFSCEAPSPFFMDPDLSTLNPGAECMVKVAFQPEVAGVHYAAATCWFGGEVKQKRTIQLKGLAKYPCLCVSVTGKEYESVQPGKFQDVLCFGSVPVGTIVEKCVEIFNTSVVDAPCRIEQAKEDPLLLDYVFSCDMSHGVVPAKGKLVLCIRFQPQIVGEHSTDYFTITSAGRHLETVLKVVGSCKGPSVSLDQYSVDFDWISLGESLMQTLKIRNMSDVPAYYQFDIDDKGSIFSLDRPCGVLEGKTTLTLKVTFRPTHPMNYHRRVVCLVHHQEPMYVDFLGTCHSDTAKPTTLQERHLSWYRTNMVRGLTFYPPDILSVMLKDGKLQMDEKGALMLPPEISEDKPPKEYLEPNAMTEYFYDGVSSDLALFPAHVSVSPTEYDFGCCMPPHKAEPLPLCVTNHTKGNIIVSWTPSHGSAFQVHPEICDMPPLKSSTFYVFCKPTQINNLYAAELEGFAVYKVMRHYTNIENDATICPSWCLTVRLRAHTYEAEREHFIPQYILDVPKAFPPVVCDTDTYCSMLLSNTGTSLITFSVNQTACPSVLVKPSSGHIIPGGHQIFFLSTHPVNTVTQQHVLPLQLNSYPDYTKKIVLQSCGQSLLLLLEGDGNLYFKPLHIGTSSTRMYTIKNCTRLPMVFTWKIHQSDRKILSVSPTAGILQPYEAMAQAWTFTPDKETKYLLRAMVFVSWKSPDPVSPKGVHYVLRVIGQGALGSIRAQKKNLDLGNVLIGVQQSCSIVLINDGICTLNYILSVEQIFGELYNLEEAHNNPLADIELEHSRGTIPARSRAFVRIKLRLGYRLHYTWSIKYAICTPTAEDLASTKEKWQPLCNIAAKGVYPILRITDAVTIGSSRSASKLHIWKLFSLDILNEYLQQDPSRGELTYRVPTRHSTCLIPPVYTPLLLDFDFGCAPVGSEPTLVTLLLENKGVVPADWAFLFPSDQKMDIERWAEDTDFTPQELHQMRVQDNQLFRVSPKSGTLLPGQGKSVQLSHRHDFIGTDRLPVLLKISYGHEILLTFCGVTVELNQRYVHFASNKHYFAPIPVGCSHPPIQVYKLYNGGSIPVTFEIQLDNIVKIQEKNYQHPVFVCLNPRGEIHPGETSHIEWIFSPLEAKTYTVDVPIHILEGESTPVTFQGEGYHATPVRGATVFGQRFSSAVLLGAAKLTMPGQAATLSHHRIFFGNIPDCTKAHRLVFLNNILKSKAVVFTWHISCCKEKAHVVEIAPKSGFMQPGESIACFVTLQPTRNPSFCVINLVCEVYIQESLVQYERDLHKWEEEKERQAVEFTITEKDLGTKKKLTSPSVVRPTICVPFLSLQQTLPPIKSHPTPSKPAGHLERGLLLGKDASQVWVKPEPPKPLTLHLDVSARSYTIEDFLSDFALDFPKYFLSRAQLSESESVDGKGYRNMMDVEPKWLSPAAASKSELVMVADILTGVLRSLLQDIDFQESVRKIQDDPIPYFSQFQSAKPAELQDSRQGSMTPSRVSASTDLDLEKDGERKKMTQETSPSDLLESCKIFHRKQLTEKEIINRQPAVGNLVELMLENILQNIMIEANRGEVVLTARPRIIALPPNPSR</sequence>
<keyword evidence="4" id="KW-0282">Flagellum</keyword>
<dbReference type="Gene3D" id="2.60.40.10">
    <property type="entry name" value="Immunoglobulins"/>
    <property type="match status" value="7"/>
</dbReference>
<comment type="subcellular location">
    <subcellularLocation>
        <location evidence="1">Cell projection</location>
        <location evidence="1">Cilium</location>
        <location evidence="1">Flagellum</location>
    </subcellularLocation>
    <subcellularLocation>
        <location evidence="2">Cytoplasm</location>
    </subcellularLocation>
</comment>
<accession>A0A7K8I181</accession>
<feature type="compositionally biased region" description="Polar residues" evidence="7">
    <location>
        <begin position="1622"/>
        <end position="1636"/>
    </location>
</feature>
<dbReference type="GO" id="GO:0036126">
    <property type="term" value="C:sperm flagellum"/>
    <property type="evidence" value="ECO:0007669"/>
    <property type="project" value="TreeGrafter"/>
</dbReference>
<feature type="domain" description="HYDIN/VesB/CFA65-like Ig-like" evidence="8">
    <location>
        <begin position="120"/>
        <end position="209"/>
    </location>
</feature>
<feature type="non-terminal residue" evidence="14">
    <location>
        <position position="1723"/>
    </location>
</feature>
<dbReference type="InterPro" id="IPR052614">
    <property type="entry name" value="CFAP65"/>
</dbReference>
<keyword evidence="5" id="KW-0969">Cilium</keyword>
<dbReference type="InterPro" id="IPR013783">
    <property type="entry name" value="Ig-like_fold"/>
</dbReference>
<evidence type="ECO:0000259" key="9">
    <source>
        <dbReference type="Pfam" id="PF24291"/>
    </source>
</evidence>
<dbReference type="GO" id="GO:0007288">
    <property type="term" value="P:sperm axoneme assembly"/>
    <property type="evidence" value="ECO:0007669"/>
    <property type="project" value="TreeGrafter"/>
</dbReference>
<dbReference type="Pfam" id="PF22544">
    <property type="entry name" value="HYDIN_VesB_CFA65-like_Ig"/>
    <property type="match status" value="2"/>
</dbReference>
<evidence type="ECO:0000256" key="1">
    <source>
        <dbReference type="ARBA" id="ARBA00004230"/>
    </source>
</evidence>
<evidence type="ECO:0000256" key="3">
    <source>
        <dbReference type="ARBA" id="ARBA00022490"/>
    </source>
</evidence>
<feature type="non-terminal residue" evidence="14">
    <location>
        <position position="1"/>
    </location>
</feature>
<dbReference type="InterPro" id="IPR058536">
    <property type="entry name" value="Ig_CFAP65_4th"/>
</dbReference>
<evidence type="ECO:0000313" key="14">
    <source>
        <dbReference type="EMBL" id="NXC61793.1"/>
    </source>
</evidence>
<protein>
    <submittedName>
        <fullName evidence="14">CFA65 protein</fullName>
    </submittedName>
</protein>
<dbReference type="Pfam" id="PF25248">
    <property type="entry name" value="Ig_CFAP65_8th"/>
    <property type="match status" value="1"/>
</dbReference>
<keyword evidence="3" id="KW-0963">Cytoplasm</keyword>
<dbReference type="GO" id="GO:0005737">
    <property type="term" value="C:cytoplasm"/>
    <property type="evidence" value="ECO:0007669"/>
    <property type="project" value="UniProtKB-SubCell"/>
</dbReference>
<dbReference type="PANTHER" id="PTHR46127:SF1">
    <property type="entry name" value="CILIA- AND FLAGELLA-ASSOCIATED PROTEIN 65"/>
    <property type="match status" value="1"/>
</dbReference>
<evidence type="ECO:0000259" key="8">
    <source>
        <dbReference type="Pfam" id="PF22544"/>
    </source>
</evidence>
<evidence type="ECO:0000256" key="6">
    <source>
        <dbReference type="ARBA" id="ARBA00023273"/>
    </source>
</evidence>
<proteinExistence type="predicted"/>
<evidence type="ECO:0000256" key="2">
    <source>
        <dbReference type="ARBA" id="ARBA00004496"/>
    </source>
</evidence>
<dbReference type="InterPro" id="IPR056344">
    <property type="entry name" value="Ig_CFAP65-like_9th"/>
</dbReference>
<feature type="domain" description="CFAP65 eight Ig-like" evidence="12">
    <location>
        <begin position="861"/>
        <end position="985"/>
    </location>
</feature>
<evidence type="ECO:0000259" key="10">
    <source>
        <dbReference type="Pfam" id="PF24507"/>
    </source>
</evidence>
<dbReference type="Pfam" id="PF24507">
    <property type="entry name" value="Ig_CFAP65_4th"/>
    <property type="match status" value="1"/>
</dbReference>
<gene>
    <name evidence="14" type="primary">Cfap65</name>
    <name evidence="14" type="ORF">ALERUF_R08698</name>
</gene>
<feature type="domain" description="CFAP65-like ninth Ig-like" evidence="11">
    <location>
        <begin position="988"/>
        <end position="1169"/>
    </location>
</feature>
<evidence type="ECO:0000313" key="15">
    <source>
        <dbReference type="Proteomes" id="UP000557196"/>
    </source>
</evidence>
<dbReference type="Pfam" id="PF24291">
    <property type="entry name" value="Ig_CFAP65"/>
    <property type="match status" value="1"/>
</dbReference>
<keyword evidence="6" id="KW-0966">Cell projection</keyword>
<feature type="domain" description="CFAP65 fourth Ig-like" evidence="10">
    <location>
        <begin position="344"/>
        <end position="438"/>
    </location>
</feature>
<dbReference type="Pfam" id="PF25249">
    <property type="entry name" value="Ig_CFAP65_7th"/>
    <property type="match status" value="1"/>
</dbReference>
<dbReference type="InterPro" id="IPR057467">
    <property type="entry name" value="Ig_CFAP65_8th"/>
</dbReference>
<feature type="domain" description="HYDIN/VesB/CFA65-like Ig-like" evidence="8">
    <location>
        <begin position="233"/>
        <end position="321"/>
    </location>
</feature>
<evidence type="ECO:0000259" key="12">
    <source>
        <dbReference type="Pfam" id="PF25248"/>
    </source>
</evidence>
<evidence type="ECO:0000259" key="13">
    <source>
        <dbReference type="Pfam" id="PF25249"/>
    </source>
</evidence>
<dbReference type="SUPFAM" id="SSF49354">
    <property type="entry name" value="PapD-like"/>
    <property type="match status" value="1"/>
</dbReference>
<comment type="caution">
    <text evidence="14">The sequence shown here is derived from an EMBL/GenBank/DDBJ whole genome shotgun (WGS) entry which is preliminary data.</text>
</comment>
<keyword evidence="15" id="KW-1185">Reference proteome</keyword>
<feature type="domain" description="CFAP65 tenth Ig-like" evidence="9">
    <location>
        <begin position="1172"/>
        <end position="1289"/>
    </location>
</feature>
<organism evidence="14 15">
    <name type="scientific">Aleadryas rufinucha</name>
    <name type="common">rufous-naped whistler</name>
    <dbReference type="NCBI Taxonomy" id="461220"/>
    <lineage>
        <taxon>Eukaryota</taxon>
        <taxon>Metazoa</taxon>
        <taxon>Chordata</taxon>
        <taxon>Craniata</taxon>
        <taxon>Vertebrata</taxon>
        <taxon>Euteleostomi</taxon>
        <taxon>Archelosauria</taxon>
        <taxon>Archosauria</taxon>
        <taxon>Dinosauria</taxon>
        <taxon>Saurischia</taxon>
        <taxon>Theropoda</taxon>
        <taxon>Coelurosauria</taxon>
        <taxon>Aves</taxon>
        <taxon>Neognathae</taxon>
        <taxon>Neoaves</taxon>
        <taxon>Telluraves</taxon>
        <taxon>Australaves</taxon>
        <taxon>Passeriformes</taxon>
        <taxon>Corvoidea</taxon>
        <taxon>Pachycephalidae</taxon>
        <taxon>Aleadryas</taxon>
    </lineage>
</organism>
<dbReference type="Proteomes" id="UP000557196">
    <property type="component" value="Unassembled WGS sequence"/>
</dbReference>
<dbReference type="InterPro" id="IPR053879">
    <property type="entry name" value="HYDIN_VesB_CFA65-like_Ig"/>
</dbReference>
<dbReference type="EMBL" id="VZTH01015255">
    <property type="protein sequence ID" value="NXC61793.1"/>
    <property type="molecule type" value="Genomic_DNA"/>
</dbReference>
<reference evidence="14 15" key="1">
    <citation type="submission" date="2019-09" db="EMBL/GenBank/DDBJ databases">
        <title>Bird 10,000 Genomes (B10K) Project - Family phase.</title>
        <authorList>
            <person name="Zhang G."/>
        </authorList>
    </citation>
    <scope>NUCLEOTIDE SEQUENCE [LARGE SCALE GENOMIC DNA]</scope>
    <source>
        <strain evidence="14">B10K-DU-029-36</strain>
        <tissue evidence="14">Muscle</tissue>
    </source>
</reference>
<feature type="domain" description="CFAP65 seventh Ig-like" evidence="13">
    <location>
        <begin position="754"/>
        <end position="837"/>
    </location>
</feature>
<feature type="compositionally biased region" description="Basic and acidic residues" evidence="7">
    <location>
        <begin position="1639"/>
        <end position="1650"/>
    </location>
</feature>
<evidence type="ECO:0000256" key="5">
    <source>
        <dbReference type="ARBA" id="ARBA00023069"/>
    </source>
</evidence>
<dbReference type="InterPro" id="IPR057470">
    <property type="entry name" value="Ig_CFAP65_7th"/>
</dbReference>
<evidence type="ECO:0000256" key="7">
    <source>
        <dbReference type="SAM" id="MobiDB-lite"/>
    </source>
</evidence>
<evidence type="ECO:0000256" key="4">
    <source>
        <dbReference type="ARBA" id="ARBA00022846"/>
    </source>
</evidence>
<feature type="region of interest" description="Disordered" evidence="7">
    <location>
        <begin position="1617"/>
        <end position="1655"/>
    </location>
</feature>
<dbReference type="InterPro" id="IPR056305">
    <property type="entry name" value="Ig_CFAP65_10th"/>
</dbReference>